<evidence type="ECO:0000256" key="2">
    <source>
        <dbReference type="ARBA" id="ARBA00010992"/>
    </source>
</evidence>
<reference evidence="9" key="1">
    <citation type="journal article" date="2015" name="Genome Announc.">
        <title>Genome sequence of the AIDS-associated pathogen Penicillium marneffei (ATCC18224) and its near taxonomic relative Talaromyces stipitatus (ATCC10500).</title>
        <authorList>
            <person name="Nierman W.C."/>
            <person name="Fedorova-Abrams N.D."/>
            <person name="Andrianopoulos A."/>
        </authorList>
    </citation>
    <scope>NUCLEOTIDE SEQUENCE [LARGE SCALE GENOMIC DNA]</scope>
    <source>
        <strain evidence="9">ATCC 10500 / CBS 375.48 / QM 6759 / NRRL 1006</strain>
    </source>
</reference>
<feature type="domain" description="Major facilitator superfamily (MFS) profile" evidence="7">
    <location>
        <begin position="29"/>
        <end position="441"/>
    </location>
</feature>
<dbReference type="InterPro" id="IPR005829">
    <property type="entry name" value="Sugar_transporter_CS"/>
</dbReference>
<dbReference type="PANTHER" id="PTHR48022">
    <property type="entry name" value="PLASTIDIC GLUCOSE TRANSPORTER 4"/>
    <property type="match status" value="1"/>
</dbReference>
<evidence type="ECO:0000256" key="1">
    <source>
        <dbReference type="ARBA" id="ARBA00004141"/>
    </source>
</evidence>
<feature type="transmembrane region" description="Helical" evidence="6">
    <location>
        <begin position="67"/>
        <end position="90"/>
    </location>
</feature>
<dbReference type="InterPro" id="IPR050360">
    <property type="entry name" value="MFS_Sugar_Transporters"/>
</dbReference>
<sequence>MTKATFERFSNNTNPKWWKDACLRMNVFYCIGCMMCPVYLGYDQSLLVGLQALPRWKEYFHSPSGPMLGLITSSIMLPAIVFGFPASWICMRWGHRWAIMTGCILTIVGAIWNALSLSRTHFIVSRLIAGAGGTISKVGAPALLHETAHPRLRSPLGYMYFACYYIGSILSSIMSTIGLYIEAPESPRFMVSKGHNQKALAMLARHHANGDENDALVKWELQEIESSLEDEAQNHKSSYLDFLRTKGNRKRLAVAAAFAIGANWLGNGIVSYYFTPVLTSVGVKKPIQILSVNLGLNIWNLILAQYAGFNIDRFGRRPLLFAATVGMIFSYSFVMGFSAGFAETGSKALGICAIPFLFFFFGFYDVAWTPLNYSYATEIMPYHLRTKGLAIYNTIQQLGNSFNQFVNPIALQAITWKYYGVYIAVECLYVVLIYFFFPETKKLSIEEVALVFDYGMKDGRVKAAANFRDEFVDGGDVLKQVPKVEHKEFLEKHECNGGTIRENRI</sequence>
<dbReference type="InterPro" id="IPR020846">
    <property type="entry name" value="MFS_dom"/>
</dbReference>
<feature type="transmembrane region" description="Helical" evidence="6">
    <location>
        <begin position="97"/>
        <end position="115"/>
    </location>
</feature>
<evidence type="ECO:0000259" key="7">
    <source>
        <dbReference type="PROSITE" id="PS50850"/>
    </source>
</evidence>
<feature type="transmembrane region" description="Helical" evidence="6">
    <location>
        <begin position="21"/>
        <end position="40"/>
    </location>
</feature>
<comment type="similarity">
    <text evidence="2">Belongs to the major facilitator superfamily. Sugar transporter (TC 2.A.1.1) family.</text>
</comment>
<dbReference type="Pfam" id="PF00083">
    <property type="entry name" value="Sugar_tr"/>
    <property type="match status" value="2"/>
</dbReference>
<name>B8MME6_TALSN</name>
<dbReference type="eggNOG" id="KOG0254">
    <property type="taxonomic scope" value="Eukaryota"/>
</dbReference>
<keyword evidence="3 6" id="KW-0812">Transmembrane</keyword>
<protein>
    <submittedName>
        <fullName evidence="8">Hexose transporter protein</fullName>
    </submittedName>
</protein>
<keyword evidence="5 6" id="KW-0472">Membrane</keyword>
<evidence type="ECO:0000256" key="3">
    <source>
        <dbReference type="ARBA" id="ARBA00022692"/>
    </source>
</evidence>
<dbReference type="SUPFAM" id="SSF103473">
    <property type="entry name" value="MFS general substrate transporter"/>
    <property type="match status" value="1"/>
</dbReference>
<proteinExistence type="inferred from homology"/>
<evidence type="ECO:0000256" key="4">
    <source>
        <dbReference type="ARBA" id="ARBA00022989"/>
    </source>
</evidence>
<dbReference type="InterPro" id="IPR036259">
    <property type="entry name" value="MFS_trans_sf"/>
</dbReference>
<dbReference type="OrthoDB" id="6133115at2759"/>
<organism evidence="8 9">
    <name type="scientific">Talaromyces stipitatus (strain ATCC 10500 / CBS 375.48 / QM 6759 / NRRL 1006)</name>
    <name type="common">Penicillium stipitatum</name>
    <dbReference type="NCBI Taxonomy" id="441959"/>
    <lineage>
        <taxon>Eukaryota</taxon>
        <taxon>Fungi</taxon>
        <taxon>Dikarya</taxon>
        <taxon>Ascomycota</taxon>
        <taxon>Pezizomycotina</taxon>
        <taxon>Eurotiomycetes</taxon>
        <taxon>Eurotiomycetidae</taxon>
        <taxon>Eurotiales</taxon>
        <taxon>Trichocomaceae</taxon>
        <taxon>Talaromyces</taxon>
        <taxon>Talaromyces sect. Talaromyces</taxon>
    </lineage>
</organism>
<dbReference type="GO" id="GO:0016020">
    <property type="term" value="C:membrane"/>
    <property type="evidence" value="ECO:0007669"/>
    <property type="project" value="UniProtKB-SubCell"/>
</dbReference>
<evidence type="ECO:0000256" key="5">
    <source>
        <dbReference type="ARBA" id="ARBA00023136"/>
    </source>
</evidence>
<dbReference type="AlphaFoldDB" id="B8MME6"/>
<dbReference type="PROSITE" id="PS00216">
    <property type="entry name" value="SUGAR_TRANSPORT_1"/>
    <property type="match status" value="1"/>
</dbReference>
<feature type="transmembrane region" description="Helical" evidence="6">
    <location>
        <begin position="419"/>
        <end position="437"/>
    </location>
</feature>
<dbReference type="PROSITE" id="PS50850">
    <property type="entry name" value="MFS"/>
    <property type="match status" value="1"/>
</dbReference>
<dbReference type="PhylomeDB" id="B8MME6"/>
<dbReference type="OMA" id="IPQWEEY"/>
<dbReference type="Gene3D" id="1.20.1250.20">
    <property type="entry name" value="MFS general substrate transporter like domains"/>
    <property type="match status" value="1"/>
</dbReference>
<evidence type="ECO:0000256" key="6">
    <source>
        <dbReference type="SAM" id="Phobius"/>
    </source>
</evidence>
<dbReference type="InterPro" id="IPR005828">
    <property type="entry name" value="MFS_sugar_transport-like"/>
</dbReference>
<accession>B8MME6</accession>
<dbReference type="InParanoid" id="B8MME6"/>
<keyword evidence="4 6" id="KW-1133">Transmembrane helix</keyword>
<feature type="transmembrane region" description="Helical" evidence="6">
    <location>
        <begin position="252"/>
        <end position="275"/>
    </location>
</feature>
<keyword evidence="9" id="KW-1185">Reference proteome</keyword>
<dbReference type="EMBL" id="EQ962658">
    <property type="protein sequence ID" value="EED13700.1"/>
    <property type="molecule type" value="Genomic_DNA"/>
</dbReference>
<dbReference type="Proteomes" id="UP000001745">
    <property type="component" value="Unassembled WGS sequence"/>
</dbReference>
<comment type="subcellular location">
    <subcellularLocation>
        <location evidence="1">Membrane</location>
        <topology evidence="1">Multi-pass membrane protein</topology>
    </subcellularLocation>
</comment>
<feature type="transmembrane region" description="Helical" evidence="6">
    <location>
        <begin position="158"/>
        <end position="181"/>
    </location>
</feature>
<dbReference type="GO" id="GO:0005351">
    <property type="term" value="F:carbohydrate:proton symporter activity"/>
    <property type="evidence" value="ECO:0007669"/>
    <property type="project" value="TreeGrafter"/>
</dbReference>
<dbReference type="PANTHER" id="PTHR48022:SF52">
    <property type="entry name" value="SUGAR TRANSPORTER, PUTATIVE-RELATED"/>
    <property type="match status" value="1"/>
</dbReference>
<dbReference type="HOGENOM" id="CLU_001265_30_13_1"/>
<feature type="transmembrane region" description="Helical" evidence="6">
    <location>
        <begin position="319"/>
        <end position="342"/>
    </location>
</feature>
<feature type="transmembrane region" description="Helical" evidence="6">
    <location>
        <begin position="287"/>
        <end position="307"/>
    </location>
</feature>
<feature type="transmembrane region" description="Helical" evidence="6">
    <location>
        <begin position="348"/>
        <end position="367"/>
    </location>
</feature>
<dbReference type="GeneID" id="8105395"/>
<evidence type="ECO:0000313" key="8">
    <source>
        <dbReference type="EMBL" id="EED13700.1"/>
    </source>
</evidence>
<dbReference type="VEuPathDB" id="FungiDB:TSTA_099520"/>
<evidence type="ECO:0000313" key="9">
    <source>
        <dbReference type="Proteomes" id="UP000001745"/>
    </source>
</evidence>
<gene>
    <name evidence="8" type="ORF">TSTA_099520</name>
</gene>
<dbReference type="RefSeq" id="XP_002485938.1">
    <property type="nucleotide sequence ID" value="XM_002485893.1"/>
</dbReference>